<comment type="caution">
    <text evidence="5">The sequence shown here is derived from an EMBL/GenBank/DDBJ whole genome shotgun (WGS) entry which is preliminary data.</text>
</comment>
<dbReference type="GO" id="GO:0004523">
    <property type="term" value="F:RNA-DNA hybrid ribonuclease activity"/>
    <property type="evidence" value="ECO:0007669"/>
    <property type="project" value="InterPro"/>
</dbReference>
<evidence type="ECO:0000259" key="3">
    <source>
        <dbReference type="PROSITE" id="PS50879"/>
    </source>
</evidence>
<evidence type="ECO:0000259" key="4">
    <source>
        <dbReference type="PROSITE" id="PS50994"/>
    </source>
</evidence>
<reference evidence="5 6" key="1">
    <citation type="journal article" date="2020" name="G3 (Bethesda)">
        <title>Draft Genome of the Common Snapping Turtle, Chelydra serpentina, a Model for Phenotypic Plasticity in Reptiles.</title>
        <authorList>
            <person name="Das D."/>
            <person name="Singh S.K."/>
            <person name="Bierstedt J."/>
            <person name="Erickson A."/>
            <person name="Galli G.L.J."/>
            <person name="Crossley D.A. 2nd"/>
            <person name="Rhen T."/>
        </authorList>
    </citation>
    <scope>NUCLEOTIDE SEQUENCE [LARGE SCALE GENOMIC DNA]</scope>
    <source>
        <strain evidence="5">KW</strain>
    </source>
</reference>
<dbReference type="InterPro" id="IPR041577">
    <property type="entry name" value="RT_RNaseH_2"/>
</dbReference>
<evidence type="ECO:0000256" key="1">
    <source>
        <dbReference type="ARBA" id="ARBA00023268"/>
    </source>
</evidence>
<dbReference type="Pfam" id="PF00075">
    <property type="entry name" value="RNase_H"/>
    <property type="match status" value="1"/>
</dbReference>
<dbReference type="Gene3D" id="3.10.20.370">
    <property type="match status" value="1"/>
</dbReference>
<feature type="domain" description="RNase H type-1" evidence="3">
    <location>
        <begin position="239"/>
        <end position="385"/>
    </location>
</feature>
<dbReference type="InterPro" id="IPR036397">
    <property type="entry name" value="RNaseH_sf"/>
</dbReference>
<keyword evidence="1" id="KW-0511">Multifunctional enzyme</keyword>
<proteinExistence type="predicted"/>
<dbReference type="InterPro" id="IPR043128">
    <property type="entry name" value="Rev_trsase/Diguanyl_cyclase"/>
</dbReference>
<keyword evidence="6" id="KW-1185">Reference proteome</keyword>
<dbReference type="Pfam" id="PF17919">
    <property type="entry name" value="RT_RNaseH_2"/>
    <property type="match status" value="1"/>
</dbReference>
<feature type="domain" description="Integrase catalytic" evidence="4">
    <location>
        <begin position="506"/>
        <end position="574"/>
    </location>
</feature>
<dbReference type="AlphaFoldDB" id="A0A8T1SG29"/>
<dbReference type="Gene3D" id="1.10.340.70">
    <property type="match status" value="1"/>
</dbReference>
<dbReference type="SUPFAM" id="SSF56672">
    <property type="entry name" value="DNA/RNA polymerases"/>
    <property type="match status" value="1"/>
</dbReference>
<dbReference type="GO" id="GO:0003676">
    <property type="term" value="F:nucleic acid binding"/>
    <property type="evidence" value="ECO:0007669"/>
    <property type="project" value="InterPro"/>
</dbReference>
<dbReference type="Proteomes" id="UP000765507">
    <property type="component" value="Unassembled WGS sequence"/>
</dbReference>
<dbReference type="CDD" id="cd09273">
    <property type="entry name" value="RNase_HI_RT_Bel"/>
    <property type="match status" value="1"/>
</dbReference>
<dbReference type="InterPro" id="IPR050951">
    <property type="entry name" value="Retrovirus_Pol_polyprotein"/>
</dbReference>
<evidence type="ECO:0000313" key="5">
    <source>
        <dbReference type="EMBL" id="KAG6927710.1"/>
    </source>
</evidence>
<dbReference type="GO" id="GO:0015074">
    <property type="term" value="P:DNA integration"/>
    <property type="evidence" value="ECO:0007669"/>
    <property type="project" value="InterPro"/>
</dbReference>
<gene>
    <name evidence="5" type="ORF">G0U57_009399</name>
</gene>
<dbReference type="EMBL" id="JAHGAV010000243">
    <property type="protein sequence ID" value="KAG6927710.1"/>
    <property type="molecule type" value="Genomic_DNA"/>
</dbReference>
<protein>
    <recommendedName>
        <fullName evidence="2">Gypsy retrotransposon integrase-like protein 1</fullName>
    </recommendedName>
</protein>
<accession>A0A8T1SG29</accession>
<dbReference type="InterPro" id="IPR002156">
    <property type="entry name" value="RNaseH_domain"/>
</dbReference>
<name>A0A8T1SG29_CHESE</name>
<dbReference type="Gene3D" id="3.30.70.270">
    <property type="match status" value="1"/>
</dbReference>
<feature type="non-terminal residue" evidence="5">
    <location>
        <position position="574"/>
    </location>
</feature>
<organism evidence="5 6">
    <name type="scientific">Chelydra serpentina</name>
    <name type="common">Snapping turtle</name>
    <name type="synonym">Testudo serpentina</name>
    <dbReference type="NCBI Taxonomy" id="8475"/>
    <lineage>
        <taxon>Eukaryota</taxon>
        <taxon>Metazoa</taxon>
        <taxon>Chordata</taxon>
        <taxon>Craniata</taxon>
        <taxon>Vertebrata</taxon>
        <taxon>Euteleostomi</taxon>
        <taxon>Archelosauria</taxon>
        <taxon>Testudinata</taxon>
        <taxon>Testudines</taxon>
        <taxon>Cryptodira</taxon>
        <taxon>Durocryptodira</taxon>
        <taxon>Americhelydia</taxon>
        <taxon>Chelydroidea</taxon>
        <taxon>Chelydridae</taxon>
        <taxon>Chelydra</taxon>
    </lineage>
</organism>
<evidence type="ECO:0000313" key="6">
    <source>
        <dbReference type="Proteomes" id="UP000765507"/>
    </source>
</evidence>
<sequence length="574" mass="62356">MDPARIKTIQQCPLPTTKKQLRVFLGLIGFCRPWLPSCGELSKPLHCLTANSAPDPLQWSPETIQAFQLLKDSVASSMSLRAPNCGKPFHLFVHERGGVASGVLTQLSGPHHFPVAFYSQQIDPVAQGTPSCTRTLAATALLVAKARSLTLGHFTTVWTSHALSALLRRGMTQVFSAHRQQQLEAELLEDPNLTFKRCGPLNPATLLPELPVPLDQHNCVEVVSSVLQVRDNLFDEPLDNPDCIFFSDGSSFYIDGKRFTGYAITSEWDILEAASLLGNWGAQAAELYALARACQLATGKTVTIFTNSKYAFGVVHCHIHLWKFRGFQTAAGKPIQYLPLVLKLLDALQEPAVLAVVHCQAHSKDDTPVARGNALADTSAKNAAVLPLAMPTLALAAPSFLPTLSVSVPAAELQAWQALGATLINGAWLMPDGRFCLPRSTYSVAVHWHHDKGGHYGTHALVDTITRFWYAPGIQTLCLSIVKACSTCQRNGPALSLRTPKGGRPLPAAPFQHLQIDFADMPKAFGKKHLLVLVCPLTSWVEAFPTANCTTAMVAKILLKDIVPRFGIPLVLDS</sequence>
<dbReference type="SUPFAM" id="SSF53098">
    <property type="entry name" value="Ribonuclease H-like"/>
    <property type="match status" value="2"/>
</dbReference>
<dbReference type="PANTHER" id="PTHR37984">
    <property type="entry name" value="PROTEIN CBG26694"/>
    <property type="match status" value="1"/>
</dbReference>
<dbReference type="Pfam" id="PF17921">
    <property type="entry name" value="Integrase_H2C2"/>
    <property type="match status" value="1"/>
</dbReference>
<dbReference type="PROSITE" id="PS50994">
    <property type="entry name" value="INTEGRASE"/>
    <property type="match status" value="1"/>
</dbReference>
<dbReference type="InterPro" id="IPR043502">
    <property type="entry name" value="DNA/RNA_pol_sf"/>
</dbReference>
<dbReference type="PANTHER" id="PTHR37984:SF5">
    <property type="entry name" value="PROTEIN NYNRIN-LIKE"/>
    <property type="match status" value="1"/>
</dbReference>
<dbReference type="InterPro" id="IPR012337">
    <property type="entry name" value="RNaseH-like_sf"/>
</dbReference>
<dbReference type="InterPro" id="IPR041588">
    <property type="entry name" value="Integrase_H2C2"/>
</dbReference>
<evidence type="ECO:0000256" key="2">
    <source>
        <dbReference type="ARBA" id="ARBA00039658"/>
    </source>
</evidence>
<dbReference type="InterPro" id="IPR001584">
    <property type="entry name" value="Integrase_cat-core"/>
</dbReference>
<dbReference type="PROSITE" id="PS50879">
    <property type="entry name" value="RNASE_H_1"/>
    <property type="match status" value="1"/>
</dbReference>
<dbReference type="Gene3D" id="3.30.420.10">
    <property type="entry name" value="Ribonuclease H-like superfamily/Ribonuclease H"/>
    <property type="match status" value="2"/>
</dbReference>
<dbReference type="OrthoDB" id="8947436at2759"/>